<gene>
    <name evidence="1" type="ORF">CDEST_04461</name>
</gene>
<dbReference type="KEGG" id="cdet:87940964"/>
<evidence type="ECO:0000313" key="1">
    <source>
        <dbReference type="EMBL" id="WQF79447.1"/>
    </source>
</evidence>
<organism evidence="1 2">
    <name type="scientific">Colletotrichum destructivum</name>
    <dbReference type="NCBI Taxonomy" id="34406"/>
    <lineage>
        <taxon>Eukaryota</taxon>
        <taxon>Fungi</taxon>
        <taxon>Dikarya</taxon>
        <taxon>Ascomycota</taxon>
        <taxon>Pezizomycotina</taxon>
        <taxon>Sordariomycetes</taxon>
        <taxon>Hypocreomycetidae</taxon>
        <taxon>Glomerellales</taxon>
        <taxon>Glomerellaceae</taxon>
        <taxon>Colletotrichum</taxon>
        <taxon>Colletotrichum destructivum species complex</taxon>
    </lineage>
</organism>
<sequence length="62" mass="6860">MNSPTPNTVEVVVDMRDAAGCAVDLHYQKDVFADMVGMDYNGNKVVVPWEEGQKLVCYGRPV</sequence>
<dbReference type="GeneID" id="87940964"/>
<protein>
    <submittedName>
        <fullName evidence="1">Uncharacterized protein</fullName>
    </submittedName>
</protein>
<proteinExistence type="predicted"/>
<dbReference type="AlphaFoldDB" id="A0AAX4I7T5"/>
<dbReference type="Proteomes" id="UP001322277">
    <property type="component" value="Chromosome 3"/>
</dbReference>
<dbReference type="RefSeq" id="XP_062776671.1">
    <property type="nucleotide sequence ID" value="XM_062920620.1"/>
</dbReference>
<reference evidence="2" key="1">
    <citation type="journal article" date="2023" name="bioRxiv">
        <title>Complete genome of the Medicago anthracnose fungus, Colletotrichum destructivum, reveals a mini-chromosome-like region within a core chromosome.</title>
        <authorList>
            <person name="Lapalu N."/>
            <person name="Simon A."/>
            <person name="Lu A."/>
            <person name="Plaumann P.-L."/>
            <person name="Amselem J."/>
            <person name="Pigne S."/>
            <person name="Auger A."/>
            <person name="Koch C."/>
            <person name="Dallery J.-F."/>
            <person name="O'Connell R.J."/>
        </authorList>
    </citation>
    <scope>NUCLEOTIDE SEQUENCE [LARGE SCALE GENOMIC DNA]</scope>
    <source>
        <strain evidence="2">CBS 520.97</strain>
    </source>
</reference>
<accession>A0AAX4I7T5</accession>
<name>A0AAX4I7T5_9PEZI</name>
<dbReference type="EMBL" id="CP137307">
    <property type="protein sequence ID" value="WQF79447.1"/>
    <property type="molecule type" value="Genomic_DNA"/>
</dbReference>
<evidence type="ECO:0000313" key="2">
    <source>
        <dbReference type="Proteomes" id="UP001322277"/>
    </source>
</evidence>
<keyword evidence="2" id="KW-1185">Reference proteome</keyword>